<protein>
    <submittedName>
        <fullName evidence="3">NAD-dependent epimerase/dehydratase</fullName>
    </submittedName>
</protein>
<dbReference type="RefSeq" id="WP_012259096.1">
    <property type="nucleotide sequence ID" value="NC_010175.1"/>
</dbReference>
<dbReference type="EMBL" id="CP000909">
    <property type="protein sequence ID" value="ABY36443.1"/>
    <property type="molecule type" value="Genomic_DNA"/>
</dbReference>
<evidence type="ECO:0000259" key="2">
    <source>
        <dbReference type="Pfam" id="PF01370"/>
    </source>
</evidence>
<organism evidence="3 4">
    <name type="scientific">Chloroflexus aurantiacus (strain ATCC 29366 / DSM 635 / J-10-fl)</name>
    <dbReference type="NCBI Taxonomy" id="324602"/>
    <lineage>
        <taxon>Bacteria</taxon>
        <taxon>Bacillati</taxon>
        <taxon>Chloroflexota</taxon>
        <taxon>Chloroflexia</taxon>
        <taxon>Chloroflexales</taxon>
        <taxon>Chloroflexineae</taxon>
        <taxon>Chloroflexaceae</taxon>
        <taxon>Chloroflexus</taxon>
    </lineage>
</organism>
<dbReference type="SUPFAM" id="SSF51735">
    <property type="entry name" value="NAD(P)-binding Rossmann-fold domains"/>
    <property type="match status" value="1"/>
</dbReference>
<dbReference type="InterPro" id="IPR036291">
    <property type="entry name" value="NAD(P)-bd_dom_sf"/>
</dbReference>
<sequence>MTYLVTGAAGFIGSHLVDRLLARGEQVIGFDNFVDYYSPDRKRRNLAQAMQQPGFTLIEGDIRDPDTVAHIFTRYRPRFVAHLAAMPGPRPSIANPQLYEAVNVGGSLVILDYARRSEVENLVLASTSSVYGKTNRVPFREDDNTDRPLSPYAATKKAAEVLAYTFHSLYGIPTSVVRFFTVYGPRGRPDMTPYLFVERMVRGQPITLFNGGENLFRDYTYIDDIVSGVINALDRPHPYEIFNLGHSQPVELRRFVNLLEQITGYPAQIEIKPLPATEPPITYADTTKAGQLLDFAPRVAIEEGLARFWAWYCDEHQPQH</sequence>
<dbReference type="EnsemblBacteria" id="ABY36443">
    <property type="protein sequence ID" value="ABY36443"/>
    <property type="gene ID" value="Caur_3255"/>
</dbReference>
<dbReference type="Pfam" id="PF01370">
    <property type="entry name" value="Epimerase"/>
    <property type="match status" value="1"/>
</dbReference>
<dbReference type="Gene3D" id="3.40.50.720">
    <property type="entry name" value="NAD(P)-binding Rossmann-like Domain"/>
    <property type="match status" value="1"/>
</dbReference>
<name>A9WIY4_CHLAA</name>
<dbReference type="GO" id="GO:0016854">
    <property type="term" value="F:racemase and epimerase activity"/>
    <property type="evidence" value="ECO:0000318"/>
    <property type="project" value="GO_Central"/>
</dbReference>
<dbReference type="Proteomes" id="UP000002008">
    <property type="component" value="Chromosome"/>
</dbReference>
<dbReference type="PANTHER" id="PTHR43574">
    <property type="entry name" value="EPIMERASE-RELATED"/>
    <property type="match status" value="1"/>
</dbReference>
<feature type="domain" description="NAD-dependent epimerase/dehydratase" evidence="2">
    <location>
        <begin position="4"/>
        <end position="245"/>
    </location>
</feature>
<dbReference type="KEGG" id="cau:Caur_3255"/>
<accession>A9WIY4</accession>
<dbReference type="HOGENOM" id="CLU_007383_1_7_0"/>
<dbReference type="PATRIC" id="fig|324602.8.peg.3674"/>
<dbReference type="STRING" id="324602.Caur_3255"/>
<reference evidence="4" key="1">
    <citation type="journal article" date="2011" name="BMC Genomics">
        <title>Complete genome sequence of the filamentous anoxygenic phototrophic bacterium Chloroflexus aurantiacus.</title>
        <authorList>
            <person name="Tang K.H."/>
            <person name="Barry K."/>
            <person name="Chertkov O."/>
            <person name="Dalin E."/>
            <person name="Han C.S."/>
            <person name="Hauser L.J."/>
            <person name="Honchak B.M."/>
            <person name="Karbach L.E."/>
            <person name="Land M.L."/>
            <person name="Lapidus A."/>
            <person name="Larimer F.W."/>
            <person name="Mikhailova N."/>
            <person name="Pitluck S."/>
            <person name="Pierson B.K."/>
            <person name="Blankenship R.E."/>
        </authorList>
    </citation>
    <scope>NUCLEOTIDE SEQUENCE [LARGE SCALE GENOMIC DNA]</scope>
    <source>
        <strain evidence="4">ATCC 29366 / DSM 635 / J-10-fl</strain>
    </source>
</reference>
<dbReference type="AlphaFoldDB" id="A9WIY4"/>
<proteinExistence type="predicted"/>
<dbReference type="eggNOG" id="COG0451">
    <property type="taxonomic scope" value="Bacteria"/>
</dbReference>
<dbReference type="InterPro" id="IPR001509">
    <property type="entry name" value="Epimerase_deHydtase"/>
</dbReference>
<gene>
    <name evidence="3" type="ordered locus">Caur_3255</name>
</gene>
<evidence type="ECO:0000256" key="1">
    <source>
        <dbReference type="ARBA" id="ARBA00023027"/>
    </source>
</evidence>
<keyword evidence="4" id="KW-1185">Reference proteome</keyword>
<dbReference type="PRINTS" id="PR01713">
    <property type="entry name" value="NUCEPIMERASE"/>
</dbReference>
<keyword evidence="1" id="KW-0520">NAD</keyword>
<dbReference type="InParanoid" id="A9WIY4"/>
<evidence type="ECO:0000313" key="4">
    <source>
        <dbReference type="Proteomes" id="UP000002008"/>
    </source>
</evidence>
<evidence type="ECO:0000313" key="3">
    <source>
        <dbReference type="EMBL" id="ABY36443.1"/>
    </source>
</evidence>
<dbReference type="FunCoup" id="A9WIY4">
    <property type="interactions" value="295"/>
</dbReference>